<dbReference type="AlphaFoldDB" id="A0A6C0ECQ2"/>
<name>A0A6C0ECQ2_9ZZZZ</name>
<dbReference type="EMBL" id="MN739782">
    <property type="protein sequence ID" value="QHT26260.1"/>
    <property type="molecule type" value="Genomic_DNA"/>
</dbReference>
<accession>A0A6C0ECQ2</accession>
<dbReference type="PANTHER" id="PTHR31630:SF6">
    <property type="entry name" value="PHYTANOYL-COA DIOXYGENASE-RELATED"/>
    <property type="match status" value="1"/>
</dbReference>
<organism evidence="1">
    <name type="scientific">viral metagenome</name>
    <dbReference type="NCBI Taxonomy" id="1070528"/>
    <lineage>
        <taxon>unclassified sequences</taxon>
        <taxon>metagenomes</taxon>
        <taxon>organismal metagenomes</taxon>
    </lineage>
</organism>
<evidence type="ECO:0000313" key="1">
    <source>
        <dbReference type="EMBL" id="QHT26260.1"/>
    </source>
</evidence>
<dbReference type="Gene3D" id="2.60.120.620">
    <property type="entry name" value="q2cbj1_9rhob like domain"/>
    <property type="match status" value="1"/>
</dbReference>
<protein>
    <recommendedName>
        <fullName evidence="2">Fe2OG dioxygenase domain-containing protein</fullName>
    </recommendedName>
</protein>
<proteinExistence type="predicted"/>
<dbReference type="SUPFAM" id="SSF51197">
    <property type="entry name" value="Clavaminate synthase-like"/>
    <property type="match status" value="1"/>
</dbReference>
<evidence type="ECO:0008006" key="2">
    <source>
        <dbReference type="Google" id="ProtNLM"/>
    </source>
</evidence>
<reference evidence="1" key="1">
    <citation type="journal article" date="2020" name="Nature">
        <title>Giant virus diversity and host interactions through global metagenomics.</title>
        <authorList>
            <person name="Schulz F."/>
            <person name="Roux S."/>
            <person name="Paez-Espino D."/>
            <person name="Jungbluth S."/>
            <person name="Walsh D.A."/>
            <person name="Denef V.J."/>
            <person name="McMahon K.D."/>
            <person name="Konstantinidis K.T."/>
            <person name="Eloe-Fadrosh E.A."/>
            <person name="Kyrpides N.C."/>
            <person name="Woyke T."/>
        </authorList>
    </citation>
    <scope>NUCLEOTIDE SEQUENCE</scope>
    <source>
        <strain evidence="1">GVMAG-M-3300023179-27</strain>
    </source>
</reference>
<sequence>MDPSILLVPCTDQEKVKEIYDEYGVVAITNVLTAEECDKVITEGIEPFLPEGCNIDDPLTHHLASGVMNPYGVVGNGALFNKKLLETRTHPNILLSYQTLYGTTVHPIAQHDRFAWMRPSATHPEYATPFSYPGIHLDISPLGHYDPDYAGEVNKYLSQLTYANTRDFIGENNASSVTYGRRVQGVLNLLDNDDEDGGFHCIPKMFDGKMEEWIKENASHMPPKEANGKYVFTSYDVLDDITIRVPCPKGTLLLFDATLPHGTMPNRSFNSRLILFMRYIPLEDLPKKVQLNRKNALIKECQKAKLDITPEISKALFGI</sequence>
<dbReference type="PANTHER" id="PTHR31630">
    <property type="entry name" value="PHYTANOYL-COA DIOXYGENASE-RELATED-RELATED"/>
    <property type="match status" value="1"/>
</dbReference>